<dbReference type="RefSeq" id="WP_120011054.1">
    <property type="nucleotide sequence ID" value="NZ_CP032482.1"/>
</dbReference>
<feature type="transmembrane region" description="Helical" evidence="6">
    <location>
        <begin position="335"/>
        <end position="354"/>
    </location>
</feature>
<evidence type="ECO:0000256" key="1">
    <source>
        <dbReference type="ARBA" id="ARBA00004651"/>
    </source>
</evidence>
<dbReference type="GeneID" id="82549574"/>
<dbReference type="InterPro" id="IPR050189">
    <property type="entry name" value="MFS_Efflux_Transporters"/>
</dbReference>
<organism evidence="8 9">
    <name type="scientific">Yersinia rochesterensis</name>
    <dbReference type="NCBI Taxonomy" id="1604335"/>
    <lineage>
        <taxon>Bacteria</taxon>
        <taxon>Pseudomonadati</taxon>
        <taxon>Pseudomonadota</taxon>
        <taxon>Gammaproteobacteria</taxon>
        <taxon>Enterobacterales</taxon>
        <taxon>Yersiniaceae</taxon>
        <taxon>Yersinia</taxon>
    </lineage>
</organism>
<evidence type="ECO:0000313" key="8">
    <source>
        <dbReference type="EMBL" id="AYD42632.1"/>
    </source>
</evidence>
<evidence type="ECO:0000256" key="4">
    <source>
        <dbReference type="ARBA" id="ARBA00022989"/>
    </source>
</evidence>
<dbReference type="SUPFAM" id="SSF103473">
    <property type="entry name" value="MFS general substrate transporter"/>
    <property type="match status" value="1"/>
</dbReference>
<dbReference type="InterPro" id="IPR036259">
    <property type="entry name" value="MFS_trans_sf"/>
</dbReference>
<keyword evidence="4 6" id="KW-1133">Transmembrane helix</keyword>
<keyword evidence="3 6" id="KW-0812">Transmembrane</keyword>
<sequence>MNSIGFKYFLLYSVSVLTIAGTTIVAPSLPEFNFHNTLLSVEPDFLYRMTLTLPALATALAGLLLASLRVAPDKKKLMITGLLGYAVFGSSGFFTDDAIKLICSRFLLGISVAILMYSVTFFLSEVRTSKDIRKTFYSQSAFMGGANILVSLFSGFLATLDWKYPFLIYLISLLLIPGVIIFLHSKSVKGPIKQPDTTNKMTGVLRGATLPLVFCALAFLNMSLYFTIPSLLPYFIKNLNSDNIPSVGFCLSFVCAMWFFSSLYFRQSRIFTTDFMPVNCGFMSLGLGLFILGSSHSSLMIFIGLFFIGVGLGLNIPNFNIIVISLSDERTRPMLISILITSIYLGQFLAPTFAEPVISQFGLPQTFKVYGIIASMIAIFGFTLSHFNAQKVSS</sequence>
<feature type="transmembrane region" description="Helical" evidence="6">
    <location>
        <begin position="77"/>
        <end position="94"/>
    </location>
</feature>
<evidence type="ECO:0000256" key="5">
    <source>
        <dbReference type="ARBA" id="ARBA00023136"/>
    </source>
</evidence>
<feature type="transmembrane region" description="Helical" evidence="6">
    <location>
        <begin position="46"/>
        <end position="65"/>
    </location>
</feature>
<evidence type="ECO:0000256" key="2">
    <source>
        <dbReference type="ARBA" id="ARBA00022475"/>
    </source>
</evidence>
<dbReference type="Pfam" id="PF07690">
    <property type="entry name" value="MFS_1"/>
    <property type="match status" value="1"/>
</dbReference>
<dbReference type="InterPro" id="IPR020846">
    <property type="entry name" value="MFS_dom"/>
</dbReference>
<evidence type="ECO:0000313" key="9">
    <source>
        <dbReference type="Proteomes" id="UP000265864"/>
    </source>
</evidence>
<dbReference type="InterPro" id="IPR011701">
    <property type="entry name" value="MFS"/>
</dbReference>
<dbReference type="Gene3D" id="1.20.1250.20">
    <property type="entry name" value="MFS general substrate transporter like domains"/>
    <property type="match status" value="1"/>
</dbReference>
<dbReference type="EMBL" id="CP032482">
    <property type="protein sequence ID" value="AYD42632.1"/>
    <property type="molecule type" value="Genomic_DNA"/>
</dbReference>
<proteinExistence type="predicted"/>
<feature type="transmembrane region" description="Helical" evidence="6">
    <location>
        <begin position="9"/>
        <end position="26"/>
    </location>
</feature>
<dbReference type="AlphaFoldDB" id="A0A8D4N1D4"/>
<feature type="transmembrane region" description="Helical" evidence="6">
    <location>
        <begin position="204"/>
        <end position="226"/>
    </location>
</feature>
<name>A0A8D4N1D4_9GAMM</name>
<keyword evidence="2" id="KW-1003">Cell membrane</keyword>
<feature type="transmembrane region" description="Helical" evidence="6">
    <location>
        <begin position="369"/>
        <end position="389"/>
    </location>
</feature>
<evidence type="ECO:0000256" key="3">
    <source>
        <dbReference type="ARBA" id="ARBA00022692"/>
    </source>
</evidence>
<dbReference type="PROSITE" id="PS50850">
    <property type="entry name" value="MFS"/>
    <property type="match status" value="1"/>
</dbReference>
<evidence type="ECO:0000259" key="7">
    <source>
        <dbReference type="PROSITE" id="PS50850"/>
    </source>
</evidence>
<dbReference type="GO" id="GO:0022857">
    <property type="term" value="F:transmembrane transporter activity"/>
    <property type="evidence" value="ECO:0007669"/>
    <property type="project" value="InterPro"/>
</dbReference>
<keyword evidence="5 6" id="KW-0472">Membrane</keyword>
<protein>
    <submittedName>
        <fullName evidence="8">MFS transporter</fullName>
    </submittedName>
</protein>
<feature type="transmembrane region" description="Helical" evidence="6">
    <location>
        <begin position="299"/>
        <end position="323"/>
    </location>
</feature>
<feature type="transmembrane region" description="Helical" evidence="6">
    <location>
        <begin position="106"/>
        <end position="124"/>
    </location>
</feature>
<gene>
    <name evidence="8" type="ORF">DXZ79_02045</name>
</gene>
<feature type="transmembrane region" description="Helical" evidence="6">
    <location>
        <begin position="136"/>
        <end position="158"/>
    </location>
</feature>
<reference evidence="8 9" key="1">
    <citation type="submission" date="2018-09" db="EMBL/GenBank/DDBJ databases">
        <title>Yersinia kristensenii subsp. rochesterensis subsp. nov., Isolated from Human Feces.</title>
        <authorList>
            <person name="Cunningham S.A."/>
            <person name="Jeraldo P."/>
            <person name="Patel R."/>
        </authorList>
    </citation>
    <scope>NUCLEOTIDE SEQUENCE [LARGE SCALE GENOMIC DNA]</scope>
    <source>
        <strain evidence="8 9">ATCC BAA-2637</strain>
    </source>
</reference>
<feature type="transmembrane region" description="Helical" evidence="6">
    <location>
        <begin position="246"/>
        <end position="265"/>
    </location>
</feature>
<feature type="transmembrane region" description="Helical" evidence="6">
    <location>
        <begin position="277"/>
        <end position="293"/>
    </location>
</feature>
<comment type="subcellular location">
    <subcellularLocation>
        <location evidence="1">Cell membrane</location>
        <topology evidence="1">Multi-pass membrane protein</topology>
    </subcellularLocation>
</comment>
<feature type="domain" description="Major facilitator superfamily (MFS) profile" evidence="7">
    <location>
        <begin position="7"/>
        <end position="389"/>
    </location>
</feature>
<accession>A0A8D4N1D4</accession>
<feature type="transmembrane region" description="Helical" evidence="6">
    <location>
        <begin position="164"/>
        <end position="183"/>
    </location>
</feature>
<evidence type="ECO:0000256" key="6">
    <source>
        <dbReference type="SAM" id="Phobius"/>
    </source>
</evidence>
<dbReference type="PANTHER" id="PTHR43124">
    <property type="entry name" value="PURINE EFFLUX PUMP PBUE"/>
    <property type="match status" value="1"/>
</dbReference>
<dbReference type="GO" id="GO:0005886">
    <property type="term" value="C:plasma membrane"/>
    <property type="evidence" value="ECO:0007669"/>
    <property type="project" value="UniProtKB-SubCell"/>
</dbReference>
<dbReference type="Proteomes" id="UP000265864">
    <property type="component" value="Chromosome"/>
</dbReference>
<dbReference type="PANTHER" id="PTHR43124:SF3">
    <property type="entry name" value="CHLORAMPHENICOL EFFLUX PUMP RV0191"/>
    <property type="match status" value="1"/>
</dbReference>